<evidence type="ECO:0000313" key="9">
    <source>
        <dbReference type="EMBL" id="AMY12037.1"/>
    </source>
</evidence>
<dbReference type="EMBL" id="CP015136">
    <property type="protein sequence ID" value="AMY12037.1"/>
    <property type="molecule type" value="Genomic_DNA"/>
</dbReference>
<evidence type="ECO:0000256" key="8">
    <source>
        <dbReference type="SAM" id="Phobius"/>
    </source>
</evidence>
<comment type="subcellular location">
    <subcellularLocation>
        <location evidence="1">Cell membrane</location>
        <topology evidence="1">Multi-pass membrane protein</topology>
    </subcellularLocation>
</comment>
<dbReference type="AlphaFoldDB" id="A0A143PTI1"/>
<feature type="transmembrane region" description="Helical" evidence="8">
    <location>
        <begin position="275"/>
        <end position="308"/>
    </location>
</feature>
<feature type="transmembrane region" description="Helical" evidence="8">
    <location>
        <begin position="12"/>
        <end position="34"/>
    </location>
</feature>
<evidence type="ECO:0000256" key="3">
    <source>
        <dbReference type="ARBA" id="ARBA00022676"/>
    </source>
</evidence>
<dbReference type="InterPro" id="IPR050297">
    <property type="entry name" value="LipidA_mod_glycosyltrf_83"/>
</dbReference>
<keyword evidence="7 8" id="KW-0472">Membrane</keyword>
<evidence type="ECO:0000256" key="7">
    <source>
        <dbReference type="ARBA" id="ARBA00023136"/>
    </source>
</evidence>
<dbReference type="GO" id="GO:0016763">
    <property type="term" value="F:pentosyltransferase activity"/>
    <property type="evidence" value="ECO:0007669"/>
    <property type="project" value="TreeGrafter"/>
</dbReference>
<feature type="transmembrane region" description="Helical" evidence="8">
    <location>
        <begin position="212"/>
        <end position="234"/>
    </location>
</feature>
<keyword evidence="10" id="KW-1185">Reference proteome</keyword>
<dbReference type="Proteomes" id="UP000076079">
    <property type="component" value="Chromosome"/>
</dbReference>
<keyword evidence="6 8" id="KW-1133">Transmembrane helix</keyword>
<dbReference type="PANTHER" id="PTHR33908">
    <property type="entry name" value="MANNOSYLTRANSFERASE YKCB-RELATED"/>
    <property type="match status" value="1"/>
</dbReference>
<feature type="transmembrane region" description="Helical" evidence="8">
    <location>
        <begin position="320"/>
        <end position="342"/>
    </location>
</feature>
<keyword evidence="3" id="KW-0328">Glycosyltransferase</keyword>
<dbReference type="GO" id="GO:0009103">
    <property type="term" value="P:lipopolysaccharide biosynthetic process"/>
    <property type="evidence" value="ECO:0007669"/>
    <property type="project" value="UniProtKB-ARBA"/>
</dbReference>
<evidence type="ECO:0000313" key="10">
    <source>
        <dbReference type="Proteomes" id="UP000076079"/>
    </source>
</evidence>
<proteinExistence type="predicted"/>
<organism evidence="9 10">
    <name type="scientific">Luteitalea pratensis</name>
    <dbReference type="NCBI Taxonomy" id="1855912"/>
    <lineage>
        <taxon>Bacteria</taxon>
        <taxon>Pseudomonadati</taxon>
        <taxon>Acidobacteriota</taxon>
        <taxon>Vicinamibacteria</taxon>
        <taxon>Vicinamibacterales</taxon>
        <taxon>Vicinamibacteraceae</taxon>
        <taxon>Luteitalea</taxon>
    </lineage>
</organism>
<evidence type="ECO:0000256" key="1">
    <source>
        <dbReference type="ARBA" id="ARBA00004651"/>
    </source>
</evidence>
<dbReference type="OrthoDB" id="194884at2"/>
<evidence type="ECO:0000256" key="5">
    <source>
        <dbReference type="ARBA" id="ARBA00022692"/>
    </source>
</evidence>
<evidence type="ECO:0000256" key="6">
    <source>
        <dbReference type="ARBA" id="ARBA00022989"/>
    </source>
</evidence>
<sequence length="607" mass="65235">MPLQISEHFKRLLPIALVPLWCVAAGLTAFSALYGESLPLPGIQVSLRNASRPFLLLAVLTLLLVHLRPARALRIRDGVRRVSATVPAWCVAIALAVLVGAVGCRFGSDVAAGADSYGYITQAEMLSTGHLQRPESALAAGATWPNSRPSLAPLGWLPVEAGSLAPVYPPGYPLLMAGPRLIHPRWMFAVVPLAGAATLVALIVLARAIGRADVGVAAAALLASSPAFLMSLVVPMSDLPATAAWAVAATLALGRSPRADQRGTPNADRSGIGHAWSAIGAGAVGGLALLIRPNLLPLSIGVLVLATMQDSDRRQRYARLLIVGSGFAAGALLVAAFQSAYYGSPTANGYGRLTDLFAFRHWRTNVLQFAHWLFETHPTAVLVASVVGAMSTLRRSAAPASRLLWLPALTLACYVLYLPFDNWTYLRFLLPAFPLMMLWAAIGIRHVVGYLREPMPSYAFALTVAWCALAGVHEARVRHVFANAASLERFRSVSIEVAKVIPPRSIVITREFSGSLQYYGHVDTVRWDWLDAAGLEQAVRTLQSQERQVFALLDLRSEVPEFERNRPPGGTSLRLEQLQTFSGTVERVALYRVMGDVPGATGPVSRP</sequence>
<feature type="transmembrane region" description="Helical" evidence="8">
    <location>
        <begin position="82"/>
        <end position="102"/>
    </location>
</feature>
<dbReference type="PANTHER" id="PTHR33908:SF11">
    <property type="entry name" value="MEMBRANE PROTEIN"/>
    <property type="match status" value="1"/>
</dbReference>
<feature type="transmembrane region" description="Helical" evidence="8">
    <location>
        <begin position="369"/>
        <end position="391"/>
    </location>
</feature>
<reference evidence="10" key="2">
    <citation type="submission" date="2016-04" db="EMBL/GenBank/DDBJ databases">
        <title>First Complete Genome Sequence of a Subdivision 6 Acidobacterium.</title>
        <authorList>
            <person name="Huang S."/>
            <person name="Vieira S."/>
            <person name="Bunk B."/>
            <person name="Riedel T."/>
            <person name="Sproeer C."/>
            <person name="Overmann J."/>
        </authorList>
    </citation>
    <scope>NUCLEOTIDE SEQUENCE [LARGE SCALE GENOMIC DNA]</scope>
    <source>
        <strain evidence="10">DSM 100886 HEG_-6_39</strain>
    </source>
</reference>
<reference evidence="9 10" key="1">
    <citation type="journal article" date="2016" name="Genome Announc.">
        <title>First Complete Genome Sequence of a Subdivision 6 Acidobacterium Strain.</title>
        <authorList>
            <person name="Huang S."/>
            <person name="Vieira S."/>
            <person name="Bunk B."/>
            <person name="Riedel T."/>
            <person name="Sproer C."/>
            <person name="Overmann J."/>
        </authorList>
    </citation>
    <scope>NUCLEOTIDE SEQUENCE [LARGE SCALE GENOMIC DNA]</scope>
    <source>
        <strain evidence="10">DSM 100886 HEG_-6_39</strain>
    </source>
</reference>
<dbReference type="RefSeq" id="WP_110173529.1">
    <property type="nucleotide sequence ID" value="NZ_CP015136.1"/>
</dbReference>
<evidence type="ECO:0000256" key="4">
    <source>
        <dbReference type="ARBA" id="ARBA00022679"/>
    </source>
</evidence>
<keyword evidence="5 8" id="KW-0812">Transmembrane</keyword>
<gene>
    <name evidence="9" type="ORF">LuPra_05309</name>
</gene>
<keyword evidence="4" id="KW-0808">Transferase</keyword>
<evidence type="ECO:0000256" key="2">
    <source>
        <dbReference type="ARBA" id="ARBA00022475"/>
    </source>
</evidence>
<feature type="transmembrane region" description="Helical" evidence="8">
    <location>
        <begin position="186"/>
        <end position="205"/>
    </location>
</feature>
<dbReference type="STRING" id="1855912.LuPra_05309"/>
<feature type="transmembrane region" description="Helical" evidence="8">
    <location>
        <begin position="54"/>
        <end position="70"/>
    </location>
</feature>
<dbReference type="KEGG" id="abac:LuPra_05309"/>
<name>A0A143PTI1_LUTPR</name>
<protein>
    <submittedName>
        <fullName evidence="9">Putative membrane protein</fullName>
    </submittedName>
</protein>
<feature type="transmembrane region" description="Helical" evidence="8">
    <location>
        <begin position="426"/>
        <end position="448"/>
    </location>
</feature>
<dbReference type="GO" id="GO:0005886">
    <property type="term" value="C:plasma membrane"/>
    <property type="evidence" value="ECO:0007669"/>
    <property type="project" value="UniProtKB-SubCell"/>
</dbReference>
<accession>A0A143PTI1</accession>
<feature type="transmembrane region" description="Helical" evidence="8">
    <location>
        <begin position="403"/>
        <end position="420"/>
    </location>
</feature>
<keyword evidence="2" id="KW-1003">Cell membrane</keyword>